<organism evidence="2 3">
    <name type="scientific">Prorocentrum cordatum</name>
    <dbReference type="NCBI Taxonomy" id="2364126"/>
    <lineage>
        <taxon>Eukaryota</taxon>
        <taxon>Sar</taxon>
        <taxon>Alveolata</taxon>
        <taxon>Dinophyceae</taxon>
        <taxon>Prorocentrales</taxon>
        <taxon>Prorocentraceae</taxon>
        <taxon>Prorocentrum</taxon>
    </lineage>
</organism>
<evidence type="ECO:0000313" key="2">
    <source>
        <dbReference type="EMBL" id="CAK0888160.1"/>
    </source>
</evidence>
<protein>
    <submittedName>
        <fullName evidence="2">Uncharacterized protein</fullName>
    </submittedName>
</protein>
<feature type="compositionally biased region" description="Low complexity" evidence="1">
    <location>
        <begin position="73"/>
        <end position="113"/>
    </location>
</feature>
<dbReference type="Proteomes" id="UP001189429">
    <property type="component" value="Unassembled WGS sequence"/>
</dbReference>
<proteinExistence type="predicted"/>
<accession>A0ABN9WNE5</accession>
<sequence length="121" mass="12557">MPSSFRKDSGWYLQVTFSTRQQEEFGVGAGGEVANAVRHEFALRTLQKARAKGESLSHGGMLSAWQREMELNSTTSTTSATSATSTSSSQTSTTPPSSAAASGAAAQPAAGPAEDQGRGEE</sequence>
<feature type="non-terminal residue" evidence="2">
    <location>
        <position position="121"/>
    </location>
</feature>
<name>A0ABN9WNE5_9DINO</name>
<keyword evidence="3" id="KW-1185">Reference proteome</keyword>
<reference evidence="2" key="1">
    <citation type="submission" date="2023-10" db="EMBL/GenBank/DDBJ databases">
        <authorList>
            <person name="Chen Y."/>
            <person name="Shah S."/>
            <person name="Dougan E. K."/>
            <person name="Thang M."/>
            <person name="Chan C."/>
        </authorList>
    </citation>
    <scope>NUCLEOTIDE SEQUENCE [LARGE SCALE GENOMIC DNA]</scope>
</reference>
<gene>
    <name evidence="2" type="ORF">PCOR1329_LOCUS69000</name>
</gene>
<evidence type="ECO:0000313" key="3">
    <source>
        <dbReference type="Proteomes" id="UP001189429"/>
    </source>
</evidence>
<dbReference type="EMBL" id="CAUYUJ010019035">
    <property type="protein sequence ID" value="CAK0888160.1"/>
    <property type="molecule type" value="Genomic_DNA"/>
</dbReference>
<evidence type="ECO:0000256" key="1">
    <source>
        <dbReference type="SAM" id="MobiDB-lite"/>
    </source>
</evidence>
<feature type="region of interest" description="Disordered" evidence="1">
    <location>
        <begin position="50"/>
        <end position="121"/>
    </location>
</feature>
<comment type="caution">
    <text evidence="2">The sequence shown here is derived from an EMBL/GenBank/DDBJ whole genome shotgun (WGS) entry which is preliminary data.</text>
</comment>